<organism evidence="3 4">
    <name type="scientific">Crassostrea virginica</name>
    <name type="common">Eastern oyster</name>
    <dbReference type="NCBI Taxonomy" id="6565"/>
    <lineage>
        <taxon>Eukaryota</taxon>
        <taxon>Metazoa</taxon>
        <taxon>Spiralia</taxon>
        <taxon>Lophotrochozoa</taxon>
        <taxon>Mollusca</taxon>
        <taxon>Bivalvia</taxon>
        <taxon>Autobranchia</taxon>
        <taxon>Pteriomorphia</taxon>
        <taxon>Ostreida</taxon>
        <taxon>Ostreoidea</taxon>
        <taxon>Ostreidae</taxon>
        <taxon>Crassostrea</taxon>
    </lineage>
</organism>
<dbReference type="GO" id="GO:0010506">
    <property type="term" value="P:regulation of autophagy"/>
    <property type="evidence" value="ECO:0007669"/>
    <property type="project" value="InterPro"/>
</dbReference>
<dbReference type="PROSITE" id="PS50011">
    <property type="entry name" value="PROTEIN_KINASE_DOM"/>
    <property type="match status" value="1"/>
</dbReference>
<dbReference type="InterPro" id="IPR045269">
    <property type="entry name" value="Atg1-like"/>
</dbReference>
<dbReference type="GO" id="GO:0004674">
    <property type="term" value="F:protein serine/threonine kinase activity"/>
    <property type="evidence" value="ECO:0007669"/>
    <property type="project" value="InterPro"/>
</dbReference>
<sequence length="420" mass="47576">MSIEPEPKKRKMEPHIGGDNGTLQNEVSSKSVHNAASQSASGDFGADDLHQYVIALPGDEGEPNPSNYEIVRQGCALGDEWVQAYPPPLSSYPARVVKTGNTFYDSFVHNITKLTGLRPLKMLARGRSGAIILAQDLHKINCYKESEYIPVVLKLNSSKPRRKAKVTVKTDMEDEMKILKELEHTNIVSWISNISYHGRFGIVMEFCENGNLEQLLRLHDARFLTEPVCRRYFLNIFDGLEYVHLQNIAHRDICTQNIFITSKNSLKIGDFGHAVYFFTGSNLLKEECGTIGFQAPEIVSKEPYNPKHADVWSLGCTLYLMSTGRLPLGVIPSDIKERASREIQFPDKRVLNLSQELKEVIRGSLAANPSLRFTLNRIKHSAWIKEPKGSVQIGNFHMIRQPRKVREGEVEQILKKRYEI</sequence>
<dbReference type="InterPro" id="IPR000719">
    <property type="entry name" value="Prot_kinase_dom"/>
</dbReference>
<dbReference type="RefSeq" id="XP_022326862.1">
    <property type="nucleotide sequence ID" value="XM_022471154.1"/>
</dbReference>
<feature type="domain" description="Protein kinase" evidence="2">
    <location>
        <begin position="117"/>
        <end position="384"/>
    </location>
</feature>
<reference evidence="4" key="1">
    <citation type="submission" date="2025-08" db="UniProtKB">
        <authorList>
            <consortium name="RefSeq"/>
        </authorList>
    </citation>
    <scope>IDENTIFICATION</scope>
    <source>
        <tissue evidence="4">Whole sample</tissue>
    </source>
</reference>
<name>A0A8B8DFF5_CRAVI</name>
<evidence type="ECO:0000313" key="4">
    <source>
        <dbReference type="RefSeq" id="XP_022326862.1"/>
    </source>
</evidence>
<evidence type="ECO:0000313" key="3">
    <source>
        <dbReference type="Proteomes" id="UP000694844"/>
    </source>
</evidence>
<dbReference type="PANTHER" id="PTHR24348">
    <property type="entry name" value="SERINE/THREONINE-PROTEIN KINASE UNC-51-RELATED"/>
    <property type="match status" value="1"/>
</dbReference>
<dbReference type="InterPro" id="IPR011009">
    <property type="entry name" value="Kinase-like_dom_sf"/>
</dbReference>
<gene>
    <name evidence="4" type="primary">LOC111126472</name>
</gene>
<dbReference type="AlphaFoldDB" id="A0A8B8DFF5"/>
<dbReference type="PANTHER" id="PTHR24348:SF68">
    <property type="entry name" value="SERINE_THREONINE-PROTEIN KINASE ATG1C"/>
    <property type="match status" value="1"/>
</dbReference>
<evidence type="ECO:0000259" key="2">
    <source>
        <dbReference type="PROSITE" id="PS50011"/>
    </source>
</evidence>
<dbReference type="GO" id="GO:0006914">
    <property type="term" value="P:autophagy"/>
    <property type="evidence" value="ECO:0007669"/>
    <property type="project" value="UniProtKB-ARBA"/>
</dbReference>
<feature type="region of interest" description="Disordered" evidence="1">
    <location>
        <begin position="1"/>
        <end position="44"/>
    </location>
</feature>
<protein>
    <submittedName>
        <fullName evidence="4">Spindle assembly checkpoint kinase-like</fullName>
    </submittedName>
</protein>
<evidence type="ECO:0000256" key="1">
    <source>
        <dbReference type="SAM" id="MobiDB-lite"/>
    </source>
</evidence>
<dbReference type="GeneID" id="111126472"/>
<accession>A0A8B8DFF5</accession>
<dbReference type="SUPFAM" id="SSF56112">
    <property type="entry name" value="Protein kinase-like (PK-like)"/>
    <property type="match status" value="1"/>
</dbReference>
<dbReference type="Proteomes" id="UP000694844">
    <property type="component" value="Chromosome 3"/>
</dbReference>
<keyword evidence="3" id="KW-1185">Reference proteome</keyword>
<dbReference type="OrthoDB" id="193931at2759"/>
<dbReference type="KEGG" id="cvn:111126472"/>
<dbReference type="Pfam" id="PF00069">
    <property type="entry name" value="Pkinase"/>
    <property type="match status" value="1"/>
</dbReference>
<proteinExistence type="predicted"/>
<feature type="compositionally biased region" description="Polar residues" evidence="1">
    <location>
        <begin position="21"/>
        <end position="41"/>
    </location>
</feature>
<dbReference type="GO" id="GO:0005524">
    <property type="term" value="F:ATP binding"/>
    <property type="evidence" value="ECO:0007669"/>
    <property type="project" value="InterPro"/>
</dbReference>
<dbReference type="GO" id="GO:0005737">
    <property type="term" value="C:cytoplasm"/>
    <property type="evidence" value="ECO:0007669"/>
    <property type="project" value="TreeGrafter"/>
</dbReference>
<dbReference type="Gene3D" id="1.10.510.10">
    <property type="entry name" value="Transferase(Phosphotransferase) domain 1"/>
    <property type="match status" value="1"/>
</dbReference>